<comment type="caution">
    <text evidence="5">The sequence shown here is derived from an EMBL/GenBank/DDBJ whole genome shotgun (WGS) entry which is preliminary data.</text>
</comment>
<keyword evidence="1" id="KW-0472">Membrane</keyword>
<keyword evidence="2" id="KW-0732">Signal</keyword>
<keyword evidence="1" id="KW-0812">Transmembrane</keyword>
<feature type="transmembrane region" description="Helical" evidence="1">
    <location>
        <begin position="135"/>
        <end position="156"/>
    </location>
</feature>
<evidence type="ECO:0000259" key="3">
    <source>
        <dbReference type="Pfam" id="PF10348"/>
    </source>
</evidence>
<dbReference type="InterPro" id="IPR018827">
    <property type="entry name" value="YTP1_C"/>
</dbReference>
<keyword evidence="6" id="KW-1185">Reference proteome</keyword>
<proteinExistence type="predicted"/>
<keyword evidence="1" id="KW-1133">Transmembrane helix</keyword>
<dbReference type="STRING" id="78410.A0A0P7AVK2"/>
<dbReference type="EMBL" id="LKCW01000131">
    <property type="protein sequence ID" value="KPM38551.1"/>
    <property type="molecule type" value="Genomic_DNA"/>
</dbReference>
<dbReference type="AlphaFoldDB" id="A0A0P7AVK2"/>
<dbReference type="Pfam" id="PF10355">
    <property type="entry name" value="Ytp1"/>
    <property type="match status" value="1"/>
</dbReference>
<feature type="transmembrane region" description="Helical" evidence="1">
    <location>
        <begin position="285"/>
        <end position="302"/>
    </location>
</feature>
<evidence type="ECO:0000259" key="4">
    <source>
        <dbReference type="Pfam" id="PF10355"/>
    </source>
</evidence>
<name>A0A0P7AVK2_9HYPO</name>
<protein>
    <recommendedName>
        <fullName evidence="7">Integral membrane protein</fullName>
    </recommendedName>
</protein>
<feature type="transmembrane region" description="Helical" evidence="1">
    <location>
        <begin position="97"/>
        <end position="115"/>
    </location>
</feature>
<feature type="transmembrane region" description="Helical" evidence="1">
    <location>
        <begin position="322"/>
        <end position="348"/>
    </location>
</feature>
<feature type="domain" description="Protein YTP1-like C-terminal" evidence="4">
    <location>
        <begin position="290"/>
        <end position="382"/>
    </location>
</feature>
<evidence type="ECO:0008006" key="7">
    <source>
        <dbReference type="Google" id="ProtNLM"/>
    </source>
</evidence>
<gene>
    <name evidence="5" type="ORF">AK830_g8026</name>
</gene>
<dbReference type="Proteomes" id="UP000050424">
    <property type="component" value="Unassembled WGS sequence"/>
</dbReference>
<feature type="transmembrane region" description="Helical" evidence="1">
    <location>
        <begin position="69"/>
        <end position="90"/>
    </location>
</feature>
<evidence type="ECO:0000256" key="2">
    <source>
        <dbReference type="SAM" id="SignalP"/>
    </source>
</evidence>
<evidence type="ECO:0000313" key="6">
    <source>
        <dbReference type="Proteomes" id="UP000050424"/>
    </source>
</evidence>
<organism evidence="5 6">
    <name type="scientific">Neonectria ditissima</name>
    <dbReference type="NCBI Taxonomy" id="78410"/>
    <lineage>
        <taxon>Eukaryota</taxon>
        <taxon>Fungi</taxon>
        <taxon>Dikarya</taxon>
        <taxon>Ascomycota</taxon>
        <taxon>Pezizomycotina</taxon>
        <taxon>Sordariomycetes</taxon>
        <taxon>Hypocreomycetidae</taxon>
        <taxon>Hypocreales</taxon>
        <taxon>Nectriaceae</taxon>
        <taxon>Neonectria</taxon>
    </lineage>
</organism>
<feature type="domain" description="DUF2427" evidence="3">
    <location>
        <begin position="56"/>
        <end position="150"/>
    </location>
</feature>
<evidence type="ECO:0000256" key="1">
    <source>
        <dbReference type="SAM" id="Phobius"/>
    </source>
</evidence>
<feature type="signal peptide" evidence="2">
    <location>
        <begin position="1"/>
        <end position="28"/>
    </location>
</feature>
<dbReference type="Pfam" id="PF10348">
    <property type="entry name" value="DUF2427"/>
    <property type="match status" value="1"/>
</dbReference>
<dbReference type="PANTHER" id="PTHR31685">
    <property type="entry name" value="INTEGRAL MEMBRANE PROTEIN (AFU_ORTHOLOGUE AFUA_6G12730)-RELATED"/>
    <property type="match status" value="1"/>
</dbReference>
<dbReference type="OrthoDB" id="4005299at2759"/>
<reference evidence="5 6" key="1">
    <citation type="submission" date="2015-09" db="EMBL/GenBank/DDBJ databases">
        <title>Draft genome of a European isolate of the apple canker pathogen Neonectria ditissima.</title>
        <authorList>
            <person name="Gomez-Cortecero A."/>
            <person name="Harrison R.J."/>
            <person name="Armitage A.D."/>
        </authorList>
    </citation>
    <scope>NUCLEOTIDE SEQUENCE [LARGE SCALE GENOMIC DNA]</scope>
    <source>
        <strain evidence="5 6">R09/05</strain>
    </source>
</reference>
<dbReference type="InterPro" id="IPR018825">
    <property type="entry name" value="DUF2427"/>
</dbReference>
<sequence>MALNLTLPRHTGAIILLVVSLPLILAHGDKHDEGQMEDHEVEHHELDKPDGGSQHLSTYYSYTEHIGMIYTHIALTTVAWAFILPVAVMISLARSRYTFVLQLIFLTTNALGLLLGTLYNAQTPDLYPNNAHHKLGWIVTWIVLAQVLVTAVGWFARSTTQTGSNLSRDTRTFLHVPSNAAYESQCRPGYDYLSSHPYRMSDDSGQGTDPNTGSLRSNFISSLDGVDDVPLENQENEYDDDEEGLEDMPHFRSSPANTFRRYIGEVVTSRGWNYISFGNRVIDRIILPFGFVVFTSGLVTFGRFFEGFGIYNGLAHWVKGGVIFWLGLITLGRWSGSFAEVGWAWNVCPKRAEQKWRPSAEFVESALIFFYGSVNIFLEHLSG</sequence>
<feature type="chain" id="PRO_5006135104" description="Integral membrane protein" evidence="2">
    <location>
        <begin position="29"/>
        <end position="383"/>
    </location>
</feature>
<dbReference type="PANTHER" id="PTHR31685:SF3">
    <property type="entry name" value="INTEGRAL MEMBRANE PROTEIN (AFU_ORTHOLOGUE AFUA_6G12730)"/>
    <property type="match status" value="1"/>
</dbReference>
<accession>A0A0P7AVK2</accession>
<evidence type="ECO:0000313" key="5">
    <source>
        <dbReference type="EMBL" id="KPM38551.1"/>
    </source>
</evidence>